<dbReference type="RefSeq" id="WP_188243570.1">
    <property type="nucleotide sequence ID" value="NZ_JABTCF010000005.1"/>
</dbReference>
<dbReference type="Pfam" id="PF13505">
    <property type="entry name" value="OMP_b-brl"/>
    <property type="match status" value="1"/>
</dbReference>
<protein>
    <submittedName>
        <fullName evidence="4">Outer membrane beta-barrel protein</fullName>
    </submittedName>
</protein>
<accession>A0ABR7V0N2</accession>
<dbReference type="Gene3D" id="2.40.160.20">
    <property type="match status" value="1"/>
</dbReference>
<dbReference type="SUPFAM" id="SSF56925">
    <property type="entry name" value="OMPA-like"/>
    <property type="match status" value="1"/>
</dbReference>
<sequence length="184" mass="20195">MKKTKLFFTTAMIAMLAITTQQLEAQDSKILAGGGLAYATDINSAAVFAKGVYLINDEWEASLGINYYFPKGEGAYEIKWLGFDLDAHYVFSKTDNLDFYGIAGINIMRVSIPGFDGYYEDYDFPYDEEPTASTGTISSTDTGINVGVGGRYKLSDNLFGLGEAKYAINNGGYLQLSAGMLYRF</sequence>
<organism evidence="4 5">
    <name type="scientific">Maribacter aquimaris</name>
    <dbReference type="NCBI Taxonomy" id="2737171"/>
    <lineage>
        <taxon>Bacteria</taxon>
        <taxon>Pseudomonadati</taxon>
        <taxon>Bacteroidota</taxon>
        <taxon>Flavobacteriia</taxon>
        <taxon>Flavobacteriales</taxon>
        <taxon>Flavobacteriaceae</taxon>
        <taxon>Maribacter</taxon>
    </lineage>
</organism>
<reference evidence="4" key="1">
    <citation type="submission" date="2020-05" db="EMBL/GenBank/DDBJ databases">
        <title>The draft genome sequence of Maribacter sp. ANRC-HE7.</title>
        <authorList>
            <person name="Mu L."/>
        </authorList>
    </citation>
    <scope>NUCLEOTIDE SEQUENCE</scope>
    <source>
        <strain evidence="4">ANRC-HE7</strain>
    </source>
</reference>
<evidence type="ECO:0000256" key="2">
    <source>
        <dbReference type="SAM" id="SignalP"/>
    </source>
</evidence>
<feature type="signal peptide" evidence="2">
    <location>
        <begin position="1"/>
        <end position="25"/>
    </location>
</feature>
<evidence type="ECO:0000313" key="5">
    <source>
        <dbReference type="Proteomes" id="UP001166021"/>
    </source>
</evidence>
<dbReference type="InterPro" id="IPR027385">
    <property type="entry name" value="Beta-barrel_OMP"/>
</dbReference>
<feature type="domain" description="Outer membrane protein beta-barrel" evidence="3">
    <location>
        <begin position="11"/>
        <end position="184"/>
    </location>
</feature>
<feature type="chain" id="PRO_5047209645" evidence="2">
    <location>
        <begin position="26"/>
        <end position="184"/>
    </location>
</feature>
<dbReference type="EMBL" id="JABTCF010000005">
    <property type="protein sequence ID" value="MBD0778057.1"/>
    <property type="molecule type" value="Genomic_DNA"/>
</dbReference>
<name>A0ABR7V0N2_9FLAO</name>
<dbReference type="Proteomes" id="UP001166021">
    <property type="component" value="Unassembled WGS sequence"/>
</dbReference>
<keyword evidence="1 2" id="KW-0732">Signal</keyword>
<comment type="caution">
    <text evidence="4">The sequence shown here is derived from an EMBL/GenBank/DDBJ whole genome shotgun (WGS) entry which is preliminary data.</text>
</comment>
<evidence type="ECO:0000313" key="4">
    <source>
        <dbReference type="EMBL" id="MBD0778057.1"/>
    </source>
</evidence>
<dbReference type="InterPro" id="IPR011250">
    <property type="entry name" value="OMP/PagP_B-barrel"/>
</dbReference>
<evidence type="ECO:0000256" key="1">
    <source>
        <dbReference type="ARBA" id="ARBA00022729"/>
    </source>
</evidence>
<evidence type="ECO:0000259" key="3">
    <source>
        <dbReference type="Pfam" id="PF13505"/>
    </source>
</evidence>
<proteinExistence type="predicted"/>
<keyword evidence="5" id="KW-1185">Reference proteome</keyword>
<gene>
    <name evidence="4" type="ORF">HPE56_09650</name>
</gene>